<dbReference type="InterPro" id="IPR008979">
    <property type="entry name" value="Galactose-bd-like_sf"/>
</dbReference>
<evidence type="ECO:0000256" key="6">
    <source>
        <dbReference type="ARBA" id="ARBA00022801"/>
    </source>
</evidence>
<evidence type="ECO:0000313" key="20">
    <source>
        <dbReference type="Proteomes" id="UP000398389"/>
    </source>
</evidence>
<feature type="domain" description="P/Homo B" evidence="18">
    <location>
        <begin position="494"/>
        <end position="632"/>
    </location>
</feature>
<evidence type="ECO:0000256" key="17">
    <source>
        <dbReference type="SAM" id="SignalP"/>
    </source>
</evidence>
<dbReference type="PROSITE" id="PS51829">
    <property type="entry name" value="P_HOMO_B"/>
    <property type="match status" value="1"/>
</dbReference>
<dbReference type="GeneID" id="43581920"/>
<evidence type="ECO:0000256" key="1">
    <source>
        <dbReference type="ARBA" id="ARBA00004370"/>
    </source>
</evidence>
<evidence type="ECO:0000256" key="14">
    <source>
        <dbReference type="PROSITE-ProRule" id="PRU01240"/>
    </source>
</evidence>
<evidence type="ECO:0000256" key="2">
    <source>
        <dbReference type="ARBA" id="ARBA00005325"/>
    </source>
</evidence>
<keyword evidence="5 17" id="KW-0732">Signal</keyword>
<evidence type="ECO:0000259" key="18">
    <source>
        <dbReference type="PROSITE" id="PS51829"/>
    </source>
</evidence>
<dbReference type="GO" id="GO:0004252">
    <property type="term" value="F:serine-type endopeptidase activity"/>
    <property type="evidence" value="ECO:0007669"/>
    <property type="project" value="UniProtKB-UniRule"/>
</dbReference>
<evidence type="ECO:0000313" key="19">
    <source>
        <dbReference type="EMBL" id="VVT51456.1"/>
    </source>
</evidence>
<evidence type="ECO:0000256" key="13">
    <source>
        <dbReference type="PIRSR" id="PIRSR615500-1"/>
    </source>
</evidence>
<gene>
    <name evidence="19" type="ORF">SAPINGB_P003102</name>
</gene>
<dbReference type="GO" id="GO:0007323">
    <property type="term" value="P:peptide pheromone maturation"/>
    <property type="evidence" value="ECO:0007669"/>
    <property type="project" value="UniProtKB-ARBA"/>
</dbReference>
<evidence type="ECO:0000256" key="7">
    <source>
        <dbReference type="ARBA" id="ARBA00022825"/>
    </source>
</evidence>
<dbReference type="InterPro" id="IPR000209">
    <property type="entry name" value="Peptidase_S8/S53_dom"/>
</dbReference>
<proteinExistence type="inferred from homology"/>
<dbReference type="GO" id="GO:0000139">
    <property type="term" value="C:Golgi membrane"/>
    <property type="evidence" value="ECO:0007669"/>
    <property type="project" value="TreeGrafter"/>
</dbReference>
<feature type="compositionally biased region" description="Low complexity" evidence="15">
    <location>
        <begin position="660"/>
        <end position="714"/>
    </location>
</feature>
<evidence type="ECO:0000256" key="10">
    <source>
        <dbReference type="ARBA" id="ARBA00023136"/>
    </source>
</evidence>
<dbReference type="SUPFAM" id="SSF52743">
    <property type="entry name" value="Subtilisin-like"/>
    <property type="match status" value="1"/>
</dbReference>
<dbReference type="SUPFAM" id="SSF49785">
    <property type="entry name" value="Galactose-binding domain-like"/>
    <property type="match status" value="1"/>
</dbReference>
<keyword evidence="10 16" id="KW-0472">Membrane</keyword>
<dbReference type="PANTHER" id="PTHR42884:SF14">
    <property type="entry name" value="NEUROENDOCRINE CONVERTASE 1"/>
    <property type="match status" value="1"/>
</dbReference>
<dbReference type="InterPro" id="IPR022398">
    <property type="entry name" value="Peptidase_S8_His-AS"/>
</dbReference>
<dbReference type="Pfam" id="PF01483">
    <property type="entry name" value="P_proprotein"/>
    <property type="match status" value="1"/>
</dbReference>
<comment type="subcellular location">
    <subcellularLocation>
        <location evidence="1">Membrane</location>
    </subcellularLocation>
</comment>
<dbReference type="PRINTS" id="PR00723">
    <property type="entry name" value="SUBTILISIN"/>
</dbReference>
<comment type="similarity">
    <text evidence="2">Belongs to the peptidase S8 family. Furin subfamily.</text>
</comment>
<dbReference type="PANTHER" id="PTHR42884">
    <property type="entry name" value="PROPROTEIN CONVERTASE SUBTILISIN/KEXIN-RELATED"/>
    <property type="match status" value="1"/>
</dbReference>
<keyword evidence="9 16" id="KW-1133">Transmembrane helix</keyword>
<keyword evidence="8" id="KW-0106">Calcium</keyword>
<keyword evidence="7 14" id="KW-0720">Serine protease</keyword>
<accession>A0A5E8BIF0</accession>
<dbReference type="InterPro" id="IPR023827">
    <property type="entry name" value="Peptidase_S8_Asp-AS"/>
</dbReference>
<dbReference type="InterPro" id="IPR002884">
    <property type="entry name" value="P_dom"/>
</dbReference>
<dbReference type="PROSITE" id="PS00136">
    <property type="entry name" value="SUBTILASE_ASP"/>
    <property type="match status" value="1"/>
</dbReference>
<feature type="compositionally biased region" description="Polar residues" evidence="15">
    <location>
        <begin position="716"/>
        <end position="749"/>
    </location>
</feature>
<dbReference type="PROSITE" id="PS00138">
    <property type="entry name" value="SUBTILASE_SER"/>
    <property type="match status" value="1"/>
</dbReference>
<evidence type="ECO:0000256" key="12">
    <source>
        <dbReference type="ARBA" id="ARBA00023180"/>
    </source>
</evidence>
<dbReference type="PROSITE" id="PS00137">
    <property type="entry name" value="SUBTILASE_HIS"/>
    <property type="match status" value="1"/>
</dbReference>
<dbReference type="InterPro" id="IPR015500">
    <property type="entry name" value="Peptidase_S8_subtilisin-rel"/>
</dbReference>
<keyword evidence="6 14" id="KW-0378">Hydrolase</keyword>
<organism evidence="19 20">
    <name type="scientific">Magnusiomyces paraingens</name>
    <dbReference type="NCBI Taxonomy" id="2606893"/>
    <lineage>
        <taxon>Eukaryota</taxon>
        <taxon>Fungi</taxon>
        <taxon>Dikarya</taxon>
        <taxon>Ascomycota</taxon>
        <taxon>Saccharomycotina</taxon>
        <taxon>Dipodascomycetes</taxon>
        <taxon>Dipodascales</taxon>
        <taxon>Dipodascaceae</taxon>
        <taxon>Magnusiomyces</taxon>
    </lineage>
</organism>
<feature type="active site" description="Charge relay system" evidence="13 14">
    <location>
        <position position="248"/>
    </location>
</feature>
<feature type="compositionally biased region" description="Polar residues" evidence="15">
    <location>
        <begin position="948"/>
        <end position="964"/>
    </location>
</feature>
<feature type="region of interest" description="Disordered" evidence="15">
    <location>
        <begin position="648"/>
        <end position="760"/>
    </location>
</feature>
<name>A0A5E8BIF0_9ASCO</name>
<sequence>MKLTTLGLLGFFSSTFSSASALSTSLSESSQEDFENRIYFAVELDSSYSSIPNLSEHFESTKGNIFPSSWNFEYPITAVPNHFLFSIPKNSPEPDLPSDIGSHELTSWKLTKRSPEHELLRRHLISNGVGSLEILPPPRQLYKRGVVPVSLDLSNEPIVKAAIEQFDIHDPIFPEQWHLVNPIQKEHHINVTGVWAQNITGDGVKICVIDDGLDLDTPDLKDNFFAEGSWDFNDPGPLPRPRLSDDRHGTRCAGEIAAVKNDACGVGVAYTAKVAGVRILSKRISAIDEAKAINFAMDKNDIYSCSWGPSDNGQTMEAPPEIVKKAILNAVQNGRDKKGNIYVFASGNGGSLDDNCNFDGYTNSIYSITVAAIDRKGLHPFYSESCSANLVVTYSSGSGDYIHTTDVNGACSTTHGGTSAAAPIAAGIFSLALQANPNLTWRDLQYLAWDTAVPFGTDPNWQITPAGKRFHHDYGYGKLDAYAIVERAKTWENVNPQAWYHLPTKNENAEVPVDHTKAIEFTINVTKEDLEKSNLGKLEHIQVRVNAQSTRRGSLTISLTSPSGITSDIMPKRRMDPSKAGVRNWNFMSVAHWGESGVGEWKLTAKHVPKGKTKAVSTLLDWQLLLWGESIDPSKAVEFDGKISALGSLKSTEPEDTEPENSSSESPSQVSSVASSLSTELSTSTTFDDESTSTPISTSTSTTSESETQNSDSESFNETATATTSQLEEGNGSPSSTESAIDESAQPTESGEPKEAENKSSSFLGSLIPTFGMSKNTAAWVYGSGLLILLFIGAITGYLLWLRHKRNKNALNYKDFNPLISSHNGDEELGEELDFLDEFSLGSHSDDEHDEYDDDLPYNAEASLLAKPTGGVKTTSSTTSNIESSEPTQSPPELSVGKKAVDLYSSAELNDSVTDTSNEKKSPPQPSNPVHEETTLFHLESEDEEETPGTSEDSRTSTSGSNNQ</sequence>
<evidence type="ECO:0000256" key="16">
    <source>
        <dbReference type="SAM" id="Phobius"/>
    </source>
</evidence>
<evidence type="ECO:0000256" key="5">
    <source>
        <dbReference type="ARBA" id="ARBA00022729"/>
    </source>
</evidence>
<feature type="chain" id="PRO_5023007647" description="P/Homo B domain-containing protein" evidence="17">
    <location>
        <begin position="22"/>
        <end position="964"/>
    </location>
</feature>
<evidence type="ECO:0000256" key="4">
    <source>
        <dbReference type="ARBA" id="ARBA00022692"/>
    </source>
</evidence>
<feature type="compositionally biased region" description="Low complexity" evidence="15">
    <location>
        <begin position="874"/>
        <end position="888"/>
    </location>
</feature>
<evidence type="ECO:0000256" key="8">
    <source>
        <dbReference type="ARBA" id="ARBA00022837"/>
    </source>
</evidence>
<feature type="transmembrane region" description="Helical" evidence="16">
    <location>
        <begin position="779"/>
        <end position="801"/>
    </location>
</feature>
<evidence type="ECO:0000256" key="11">
    <source>
        <dbReference type="ARBA" id="ARBA00023145"/>
    </source>
</evidence>
<feature type="active site" description="Charge relay system" evidence="13 14">
    <location>
        <position position="210"/>
    </location>
</feature>
<dbReference type="GO" id="GO:0005802">
    <property type="term" value="C:trans-Golgi network"/>
    <property type="evidence" value="ECO:0007669"/>
    <property type="project" value="TreeGrafter"/>
</dbReference>
<dbReference type="FunFam" id="3.40.50.200:FF:000005">
    <property type="entry name" value="Proprotein convertase subtilisin/kexin type 7"/>
    <property type="match status" value="1"/>
</dbReference>
<dbReference type="Gene3D" id="3.40.50.200">
    <property type="entry name" value="Peptidase S8/S53 domain"/>
    <property type="match status" value="1"/>
</dbReference>
<dbReference type="OrthoDB" id="300641at2759"/>
<dbReference type="AlphaFoldDB" id="A0A5E8BIF0"/>
<dbReference type="Proteomes" id="UP000398389">
    <property type="component" value="Unassembled WGS sequence"/>
</dbReference>
<evidence type="ECO:0000256" key="9">
    <source>
        <dbReference type="ARBA" id="ARBA00022989"/>
    </source>
</evidence>
<evidence type="ECO:0000256" key="15">
    <source>
        <dbReference type="SAM" id="MobiDB-lite"/>
    </source>
</evidence>
<protein>
    <recommendedName>
        <fullName evidence="18">P/Homo B domain-containing protein</fullName>
    </recommendedName>
</protein>
<feature type="compositionally biased region" description="Polar residues" evidence="15">
    <location>
        <begin position="907"/>
        <end position="916"/>
    </location>
</feature>
<evidence type="ECO:0000256" key="3">
    <source>
        <dbReference type="ARBA" id="ARBA00022670"/>
    </source>
</evidence>
<keyword evidence="11" id="KW-0865">Zymogen</keyword>
<keyword evidence="12" id="KW-0325">Glycoprotein</keyword>
<reference evidence="19 20" key="1">
    <citation type="submission" date="2019-09" db="EMBL/GenBank/DDBJ databases">
        <authorList>
            <person name="Brejova B."/>
        </authorList>
    </citation>
    <scope>NUCLEOTIDE SEQUENCE [LARGE SCALE GENOMIC DNA]</scope>
</reference>
<dbReference type="InterPro" id="IPR023828">
    <property type="entry name" value="Peptidase_S8_Ser-AS"/>
</dbReference>
<dbReference type="EMBL" id="CABVLU010000002">
    <property type="protein sequence ID" value="VVT51456.1"/>
    <property type="molecule type" value="Genomic_DNA"/>
</dbReference>
<dbReference type="InterPro" id="IPR036852">
    <property type="entry name" value="Peptidase_S8/S53_dom_sf"/>
</dbReference>
<feature type="signal peptide" evidence="17">
    <location>
        <begin position="1"/>
        <end position="21"/>
    </location>
</feature>
<dbReference type="InterPro" id="IPR034182">
    <property type="entry name" value="Kexin/furin"/>
</dbReference>
<dbReference type="Pfam" id="PF00082">
    <property type="entry name" value="Peptidase_S8"/>
    <property type="match status" value="1"/>
</dbReference>
<dbReference type="FunFam" id="2.60.120.260:FF:000026">
    <property type="entry name" value="proprotein convertase subtilisin/kexin type 7"/>
    <property type="match status" value="1"/>
</dbReference>
<feature type="active site" description="Charge relay system" evidence="13 14">
    <location>
        <position position="419"/>
    </location>
</feature>
<dbReference type="GO" id="GO:0016485">
    <property type="term" value="P:protein processing"/>
    <property type="evidence" value="ECO:0007669"/>
    <property type="project" value="TreeGrafter"/>
</dbReference>
<keyword evidence="20" id="KW-1185">Reference proteome</keyword>
<dbReference type="PROSITE" id="PS51892">
    <property type="entry name" value="SUBTILASE"/>
    <property type="match status" value="1"/>
</dbReference>
<dbReference type="CDD" id="cd04059">
    <property type="entry name" value="Peptidases_S8_Protein_convertases_Kexins_Furin-like"/>
    <property type="match status" value="1"/>
</dbReference>
<keyword evidence="4 16" id="KW-0812">Transmembrane</keyword>
<dbReference type="RefSeq" id="XP_031853711.1">
    <property type="nucleotide sequence ID" value="XM_031997820.1"/>
</dbReference>
<dbReference type="Gene3D" id="2.60.120.260">
    <property type="entry name" value="Galactose-binding domain-like"/>
    <property type="match status" value="1"/>
</dbReference>
<feature type="region of interest" description="Disordered" evidence="15">
    <location>
        <begin position="864"/>
        <end position="964"/>
    </location>
</feature>
<keyword evidence="3 14" id="KW-0645">Protease</keyword>